<dbReference type="Proteomes" id="UP000598146">
    <property type="component" value="Unassembled WGS sequence"/>
</dbReference>
<keyword evidence="1" id="KW-0547">Nucleotide-binding</keyword>
<dbReference type="SUPFAM" id="SSF48452">
    <property type="entry name" value="TPR-like"/>
    <property type="match status" value="1"/>
</dbReference>
<dbReference type="PROSITE" id="PS00622">
    <property type="entry name" value="HTH_LUXR_1"/>
    <property type="match status" value="1"/>
</dbReference>
<dbReference type="Pfam" id="PF13191">
    <property type="entry name" value="AAA_16"/>
    <property type="match status" value="1"/>
</dbReference>
<evidence type="ECO:0000256" key="1">
    <source>
        <dbReference type="ARBA" id="ARBA00022741"/>
    </source>
</evidence>
<dbReference type="PRINTS" id="PR00038">
    <property type="entry name" value="HTHLUXR"/>
</dbReference>
<dbReference type="GO" id="GO:0005737">
    <property type="term" value="C:cytoplasm"/>
    <property type="evidence" value="ECO:0007669"/>
    <property type="project" value="TreeGrafter"/>
</dbReference>
<feature type="domain" description="HTH luxR-type" evidence="4">
    <location>
        <begin position="792"/>
        <end position="857"/>
    </location>
</feature>
<dbReference type="InterPro" id="IPR011990">
    <property type="entry name" value="TPR-like_helical_dom_sf"/>
</dbReference>
<dbReference type="GO" id="GO:0006355">
    <property type="term" value="P:regulation of DNA-templated transcription"/>
    <property type="evidence" value="ECO:0007669"/>
    <property type="project" value="InterPro"/>
</dbReference>
<dbReference type="GO" id="GO:0004016">
    <property type="term" value="F:adenylate cyclase activity"/>
    <property type="evidence" value="ECO:0007669"/>
    <property type="project" value="TreeGrafter"/>
</dbReference>
<evidence type="ECO:0000256" key="3">
    <source>
        <dbReference type="SAM" id="MobiDB-lite"/>
    </source>
</evidence>
<organism evidence="5 6">
    <name type="scientific">Actinoplanes aureus</name>
    <dbReference type="NCBI Taxonomy" id="2792083"/>
    <lineage>
        <taxon>Bacteria</taxon>
        <taxon>Bacillati</taxon>
        <taxon>Actinomycetota</taxon>
        <taxon>Actinomycetes</taxon>
        <taxon>Micromonosporales</taxon>
        <taxon>Micromonosporaceae</taxon>
        <taxon>Actinoplanes</taxon>
    </lineage>
</organism>
<dbReference type="GO" id="GO:0005524">
    <property type="term" value="F:ATP binding"/>
    <property type="evidence" value="ECO:0007669"/>
    <property type="project" value="UniProtKB-KW"/>
</dbReference>
<dbReference type="PANTHER" id="PTHR16305:SF35">
    <property type="entry name" value="TRANSCRIPTIONAL ACTIVATOR DOMAIN"/>
    <property type="match status" value="1"/>
</dbReference>
<dbReference type="InterPro" id="IPR016032">
    <property type="entry name" value="Sig_transdc_resp-reg_C-effctor"/>
</dbReference>
<evidence type="ECO:0000313" key="6">
    <source>
        <dbReference type="Proteomes" id="UP000598146"/>
    </source>
</evidence>
<dbReference type="Pfam" id="PF00196">
    <property type="entry name" value="GerE"/>
    <property type="match status" value="1"/>
</dbReference>
<dbReference type="EMBL" id="JADQTO010000024">
    <property type="protein sequence ID" value="MBG0567031.1"/>
    <property type="molecule type" value="Genomic_DNA"/>
</dbReference>
<accession>A0A931G3H9</accession>
<dbReference type="AlphaFoldDB" id="A0A931G3H9"/>
<dbReference type="InterPro" id="IPR027417">
    <property type="entry name" value="P-loop_NTPase"/>
</dbReference>
<name>A0A931G3H9_9ACTN</name>
<dbReference type="InterPro" id="IPR036388">
    <property type="entry name" value="WH-like_DNA-bd_sf"/>
</dbReference>
<dbReference type="SMART" id="SM00421">
    <property type="entry name" value="HTH_LUXR"/>
    <property type="match status" value="1"/>
</dbReference>
<dbReference type="PANTHER" id="PTHR16305">
    <property type="entry name" value="TESTICULAR SOLUBLE ADENYLYL CYCLASE"/>
    <property type="match status" value="1"/>
</dbReference>
<evidence type="ECO:0000313" key="5">
    <source>
        <dbReference type="EMBL" id="MBG0567031.1"/>
    </source>
</evidence>
<dbReference type="GO" id="GO:0003677">
    <property type="term" value="F:DNA binding"/>
    <property type="evidence" value="ECO:0007669"/>
    <property type="project" value="InterPro"/>
</dbReference>
<dbReference type="RefSeq" id="WP_196418803.1">
    <property type="nucleotide sequence ID" value="NZ_JADQTO010000024.1"/>
</dbReference>
<evidence type="ECO:0000256" key="2">
    <source>
        <dbReference type="ARBA" id="ARBA00022840"/>
    </source>
</evidence>
<dbReference type="CDD" id="cd06170">
    <property type="entry name" value="LuxR_C_like"/>
    <property type="match status" value="1"/>
</dbReference>
<dbReference type="SUPFAM" id="SSF52540">
    <property type="entry name" value="P-loop containing nucleoside triphosphate hydrolases"/>
    <property type="match status" value="1"/>
</dbReference>
<dbReference type="InterPro" id="IPR000792">
    <property type="entry name" value="Tscrpt_reg_LuxR_C"/>
</dbReference>
<protein>
    <submittedName>
        <fullName evidence="5">AAA family ATPase</fullName>
    </submittedName>
</protein>
<dbReference type="SUPFAM" id="SSF46894">
    <property type="entry name" value="C-terminal effector domain of the bipartite response regulators"/>
    <property type="match status" value="1"/>
</dbReference>
<sequence>MSTDPVAAGPDEPLERSTALGAMDLALRHTTTAGQIVLVTGETGIGRSALVRHFARRHPAVLGLCDPLARARVLGPLYDMAGDLGERFTEALAERGHHSDVFAAFLDELRRREHTVVIFEDVHWADPATLDLLTFLGRRLDRVPVLVVLTYRDDELGAGHALHTVLAGLPPELVHRVRLRPLSPAAVEALAVRAGRPAAGLHALTGGNPLLITEVLAAGDDGIPPRVHALAQAGLSGLSPAALAVVRLVAACPDGAEPWLWAAVSGDDPSVPAESMATGLLVTDGDRLRFRHEVVRRAVHDALPAHERRAVHRTVLRVVAARDGDPVRLARHALWSGDAEAALRYAPEAGRRAAAAHEHHEAAAFFEGALGYAERLPDPERAELLEAFALHAFWSGDTVRALSAREAALAIREEAGHTVRTAENLRWLSRLHWWNGRPGDARRAAVRAVHLLERGVPGRQLALAYSHRAEIDVLAGRAGSATRWALRAHGMAERLGDPAVSAHALIGLGAARLAAGRAGGRDDLGRAHALALDRGLRADAGYALASLAVRTAEWRDRRAADDVDEALRFAAGHELCGIVRHLTAVRAWLRLLRGDWPGAQDDAVAAAEAPGGPELARAAALAVLARLRARRGDPAALDTAPETAGLTGELWWQVLVAATRAEHAWLTGGAPDVAELRRVLAAANRSRHPWHCGELAWWLRRAGADPPVHPWYAEPYRLLLAGDWRQAAQSWADAGHPYEQADALASGGDPDAALTALELFDALGAHLAARSLRRRLRGLGLPRVPRGPRPATVANPAGLTGRQVEVLVLLAGGLSNAEIADRLTLSVRTVEHHVAAVLAKLAVGSRRAAAAAARQLGLAAEVGWPGPPTWEAATDSGAVAGDDSGLGG</sequence>
<dbReference type="Gene3D" id="1.25.40.10">
    <property type="entry name" value="Tetratricopeptide repeat domain"/>
    <property type="match status" value="1"/>
</dbReference>
<feature type="region of interest" description="Disordered" evidence="3">
    <location>
        <begin position="867"/>
        <end position="888"/>
    </location>
</feature>
<dbReference type="InterPro" id="IPR041664">
    <property type="entry name" value="AAA_16"/>
</dbReference>
<comment type="caution">
    <text evidence="5">The sequence shown here is derived from an EMBL/GenBank/DDBJ whole genome shotgun (WGS) entry which is preliminary data.</text>
</comment>
<keyword evidence="6" id="KW-1185">Reference proteome</keyword>
<gene>
    <name evidence="5" type="ORF">I4J89_36845</name>
</gene>
<dbReference type="Gene3D" id="1.10.10.10">
    <property type="entry name" value="Winged helix-like DNA-binding domain superfamily/Winged helix DNA-binding domain"/>
    <property type="match status" value="1"/>
</dbReference>
<proteinExistence type="predicted"/>
<keyword evidence="2" id="KW-0067">ATP-binding</keyword>
<dbReference type="PROSITE" id="PS50043">
    <property type="entry name" value="HTH_LUXR_2"/>
    <property type="match status" value="1"/>
</dbReference>
<reference evidence="5" key="1">
    <citation type="submission" date="2020-11" db="EMBL/GenBank/DDBJ databases">
        <title>Isolation and identification of active actinomycetes.</title>
        <authorList>
            <person name="Sun X."/>
        </authorList>
    </citation>
    <scope>NUCLEOTIDE SEQUENCE</scope>
    <source>
        <strain evidence="5">NEAU-A11</strain>
    </source>
</reference>
<evidence type="ECO:0000259" key="4">
    <source>
        <dbReference type="PROSITE" id="PS50043"/>
    </source>
</evidence>